<name>A0A6F8PMV9_9GAMM</name>
<dbReference type="KEGG" id="tzo:THMIRHAT_11720"/>
<dbReference type="Pfam" id="PF05164">
    <property type="entry name" value="ZapA"/>
    <property type="match status" value="1"/>
</dbReference>
<dbReference type="EMBL" id="AP021888">
    <property type="protein sequence ID" value="BBP43426.1"/>
    <property type="molecule type" value="Genomic_DNA"/>
</dbReference>
<organism evidence="3 4">
    <name type="scientific">Thiosulfativibrio zosterae</name>
    <dbReference type="NCBI Taxonomy" id="2675053"/>
    <lineage>
        <taxon>Bacteria</taxon>
        <taxon>Pseudomonadati</taxon>
        <taxon>Pseudomonadota</taxon>
        <taxon>Gammaproteobacteria</taxon>
        <taxon>Thiotrichales</taxon>
        <taxon>Piscirickettsiaceae</taxon>
        <taxon>Thiosulfativibrio</taxon>
    </lineage>
</organism>
<evidence type="ECO:0000313" key="4">
    <source>
        <dbReference type="Proteomes" id="UP000501466"/>
    </source>
</evidence>
<keyword evidence="2" id="KW-0175">Coiled coil</keyword>
<keyword evidence="4" id="KW-1185">Reference proteome</keyword>
<sequence length="88" mass="9960">MLTLTLMNHTFHVPCAEEDKARLIEAATLLEDKLDQVENLKGESKVLMVALNLCYDYLSLKDDATQYCLQLDSQVEDILNQVTDQSAK</sequence>
<evidence type="ECO:0000256" key="1">
    <source>
        <dbReference type="ARBA" id="ARBA00010074"/>
    </source>
</evidence>
<reference evidence="4" key="1">
    <citation type="submission" date="2019-11" db="EMBL/GenBank/DDBJ databases">
        <title>Isolation and characterization of two novel species in the genus Thiomicrorhabdus.</title>
        <authorList>
            <person name="Mochizuki J."/>
            <person name="Kojima H."/>
            <person name="Fukui M."/>
        </authorList>
    </citation>
    <scope>NUCLEOTIDE SEQUENCE [LARGE SCALE GENOMIC DNA]</scope>
    <source>
        <strain evidence="4">AkT22</strain>
    </source>
</reference>
<dbReference type="InterPro" id="IPR036192">
    <property type="entry name" value="Cell_div_ZapA-like_sf"/>
</dbReference>
<dbReference type="InterPro" id="IPR042233">
    <property type="entry name" value="Cell_div_ZapA_N"/>
</dbReference>
<dbReference type="Gene3D" id="3.30.160.880">
    <property type="entry name" value="Cell division protein ZapA protomer, N-terminal domain"/>
    <property type="match status" value="1"/>
</dbReference>
<evidence type="ECO:0000256" key="2">
    <source>
        <dbReference type="ARBA" id="ARBA00023054"/>
    </source>
</evidence>
<dbReference type="RefSeq" id="WP_173291229.1">
    <property type="nucleotide sequence ID" value="NZ_AP021888.1"/>
</dbReference>
<dbReference type="InterPro" id="IPR007838">
    <property type="entry name" value="Cell_div_ZapA-like"/>
</dbReference>
<proteinExistence type="inferred from homology"/>
<gene>
    <name evidence="3" type="ORF">THMIRHAT_11720</name>
</gene>
<accession>A0A6F8PMV9</accession>
<dbReference type="SUPFAM" id="SSF102829">
    <property type="entry name" value="Cell division protein ZapA-like"/>
    <property type="match status" value="1"/>
</dbReference>
<dbReference type="AlphaFoldDB" id="A0A6F8PMV9"/>
<evidence type="ECO:0000313" key="3">
    <source>
        <dbReference type="EMBL" id="BBP43426.1"/>
    </source>
</evidence>
<dbReference type="Proteomes" id="UP000501466">
    <property type="component" value="Chromosome"/>
</dbReference>
<protein>
    <submittedName>
        <fullName evidence="3">Uncharacterized protein</fullName>
    </submittedName>
</protein>
<comment type="similarity">
    <text evidence="1">Belongs to the ZapA family. Type 1 subfamily.</text>
</comment>